<dbReference type="AlphaFoldDB" id="A0A564Z130"/>
<accession>A0A564Z130</accession>
<protein>
    <submittedName>
        <fullName evidence="1">Uncharacterized protein</fullName>
    </submittedName>
</protein>
<dbReference type="EMBL" id="CABIJS010000555">
    <property type="protein sequence ID" value="VUZ53172.1"/>
    <property type="molecule type" value="Genomic_DNA"/>
</dbReference>
<proteinExistence type="predicted"/>
<gene>
    <name evidence="1" type="ORF">WMSIL1_LOCUS11603</name>
</gene>
<evidence type="ECO:0000313" key="1">
    <source>
        <dbReference type="EMBL" id="VUZ53172.1"/>
    </source>
</evidence>
<keyword evidence="2" id="KW-1185">Reference proteome</keyword>
<sequence>MLNTTKLDLDSPRSSFLIWKLHSTRVLKVKRGFALRILIPLVSVSPHITAAHSDKSNHSLPLILVSVTNKCNPLPMPPPPPPPSKWNRHDGVKYCTLIRHSTSFHHPSPTPYLPPQSTRE</sequence>
<evidence type="ECO:0000313" key="2">
    <source>
        <dbReference type="Proteomes" id="UP000321570"/>
    </source>
</evidence>
<name>A0A564Z130_HYMDI</name>
<dbReference type="Proteomes" id="UP000321570">
    <property type="component" value="Unassembled WGS sequence"/>
</dbReference>
<reference evidence="1 2" key="1">
    <citation type="submission" date="2019-07" db="EMBL/GenBank/DDBJ databases">
        <authorList>
            <person name="Jastrzebski P J."/>
            <person name="Paukszto L."/>
            <person name="Jastrzebski P J."/>
        </authorList>
    </citation>
    <scope>NUCLEOTIDE SEQUENCE [LARGE SCALE GENOMIC DNA]</scope>
    <source>
        <strain evidence="1 2">WMS-il1</strain>
    </source>
</reference>
<organism evidence="1 2">
    <name type="scientific">Hymenolepis diminuta</name>
    <name type="common">Rat tapeworm</name>
    <dbReference type="NCBI Taxonomy" id="6216"/>
    <lineage>
        <taxon>Eukaryota</taxon>
        <taxon>Metazoa</taxon>
        <taxon>Spiralia</taxon>
        <taxon>Lophotrochozoa</taxon>
        <taxon>Platyhelminthes</taxon>
        <taxon>Cestoda</taxon>
        <taxon>Eucestoda</taxon>
        <taxon>Cyclophyllidea</taxon>
        <taxon>Hymenolepididae</taxon>
        <taxon>Hymenolepis</taxon>
    </lineage>
</organism>